<sequence>MAVVRGGFRQPGEIDSSSGEGNAEFNSGRVAANFAYRLTEVYQLNNPVPLEMMKKSGWVDGPPQRYTYVPPAVVGALLANLRCRLLVSVQGRTVGDGLSPDETAEEALSISQEIETQLLCGLPDGQMLHRQRPPIPRTAHENPDERYNCGGARLTRSSSGAVSKPFTQGEVHGTNSEGWAATAGRTGIPWGGTVVSQAPPDSCISHGTPVSADGDSGTGLNSNMHQQDVAMSSRKTAPQHCLFQASLSADSTQIVMPDSLYEEVRQAPPAVILDSEGEEDEED</sequence>
<feature type="region of interest" description="Disordered" evidence="1">
    <location>
        <begin position="259"/>
        <end position="283"/>
    </location>
</feature>
<gene>
    <name evidence="2" type="ORF">CMQ_3891</name>
</gene>
<feature type="region of interest" description="Disordered" evidence="1">
    <location>
        <begin position="211"/>
        <end position="235"/>
    </location>
</feature>
<dbReference type="HOGENOM" id="CLU_983705_0_0_1"/>
<evidence type="ECO:0000313" key="2">
    <source>
        <dbReference type="EMBL" id="EFX05822.1"/>
    </source>
</evidence>
<dbReference type="GeneID" id="25977041"/>
<proteinExistence type="predicted"/>
<feature type="region of interest" description="Disordered" evidence="1">
    <location>
        <begin position="155"/>
        <end position="177"/>
    </location>
</feature>
<dbReference type="InParanoid" id="F0X996"/>
<protein>
    <submittedName>
        <fullName evidence="2">Uncharacterized protein</fullName>
    </submittedName>
</protein>
<dbReference type="eggNOG" id="ENOG502T519">
    <property type="taxonomic scope" value="Eukaryota"/>
</dbReference>
<dbReference type="AlphaFoldDB" id="F0X996"/>
<keyword evidence="3" id="KW-1185">Reference proteome</keyword>
<dbReference type="OrthoDB" id="2149705at2759"/>
<reference evidence="2 3" key="1">
    <citation type="journal article" date="2011" name="Proc. Natl. Acad. Sci. U.S.A.">
        <title>Genome and transcriptome analyses of the mountain pine beetle-fungal symbiont Grosmannia clavigera, a lodgepole pine pathogen.</title>
        <authorList>
            <person name="DiGuistini S."/>
            <person name="Wang Y."/>
            <person name="Liao N.Y."/>
            <person name="Taylor G."/>
            <person name="Tanguay P."/>
            <person name="Feau N."/>
            <person name="Henrissat B."/>
            <person name="Chan S.K."/>
            <person name="Hesse-Orce U."/>
            <person name="Alamouti S.M."/>
            <person name="Tsui C.K.M."/>
            <person name="Docking R.T."/>
            <person name="Levasseur A."/>
            <person name="Haridas S."/>
            <person name="Robertson G."/>
            <person name="Birol I."/>
            <person name="Holt R.A."/>
            <person name="Marra M.A."/>
            <person name="Hamelin R.C."/>
            <person name="Hirst M."/>
            <person name="Jones S.J.M."/>
            <person name="Bohlmann J."/>
            <person name="Breuil C."/>
        </authorList>
    </citation>
    <scope>NUCLEOTIDE SEQUENCE [LARGE SCALE GENOMIC DNA]</scope>
    <source>
        <strain evidence="3">kw1407 / UAMH 11150</strain>
    </source>
</reference>
<dbReference type="RefSeq" id="XP_014175304.1">
    <property type="nucleotide sequence ID" value="XM_014319829.1"/>
</dbReference>
<accession>F0X996</accession>
<name>F0X996_GROCL</name>
<evidence type="ECO:0000256" key="1">
    <source>
        <dbReference type="SAM" id="MobiDB-lite"/>
    </source>
</evidence>
<feature type="region of interest" description="Disordered" evidence="1">
    <location>
        <begin position="1"/>
        <end position="22"/>
    </location>
</feature>
<dbReference type="EMBL" id="GL629735">
    <property type="protein sequence ID" value="EFX05822.1"/>
    <property type="molecule type" value="Genomic_DNA"/>
</dbReference>
<feature type="compositionally biased region" description="Polar residues" evidence="1">
    <location>
        <begin position="218"/>
        <end position="235"/>
    </location>
</feature>
<dbReference type="Proteomes" id="UP000007796">
    <property type="component" value="Unassembled WGS sequence"/>
</dbReference>
<evidence type="ECO:0000313" key="3">
    <source>
        <dbReference type="Proteomes" id="UP000007796"/>
    </source>
</evidence>
<organism evidence="3">
    <name type="scientific">Grosmannia clavigera (strain kw1407 / UAMH 11150)</name>
    <name type="common">Blue stain fungus</name>
    <name type="synonym">Graphiocladiella clavigera</name>
    <dbReference type="NCBI Taxonomy" id="655863"/>
    <lineage>
        <taxon>Eukaryota</taxon>
        <taxon>Fungi</taxon>
        <taxon>Dikarya</taxon>
        <taxon>Ascomycota</taxon>
        <taxon>Pezizomycotina</taxon>
        <taxon>Sordariomycetes</taxon>
        <taxon>Sordariomycetidae</taxon>
        <taxon>Ophiostomatales</taxon>
        <taxon>Ophiostomataceae</taxon>
        <taxon>Leptographium</taxon>
    </lineage>
</organism>